<dbReference type="OrthoDB" id="7464126at2759"/>
<comment type="caution">
    <text evidence="5">The sequence shown here is derived from an EMBL/GenBank/DDBJ whole genome shotgun (WGS) entry which is preliminary data.</text>
</comment>
<organism evidence="5 6">
    <name type="scientific">Thyridium curvatum</name>
    <dbReference type="NCBI Taxonomy" id="1093900"/>
    <lineage>
        <taxon>Eukaryota</taxon>
        <taxon>Fungi</taxon>
        <taxon>Dikarya</taxon>
        <taxon>Ascomycota</taxon>
        <taxon>Pezizomycotina</taxon>
        <taxon>Sordariomycetes</taxon>
        <taxon>Sordariomycetidae</taxon>
        <taxon>Thyridiales</taxon>
        <taxon>Thyridiaceae</taxon>
        <taxon>Thyridium</taxon>
    </lineage>
</organism>
<dbReference type="InterPro" id="IPR036770">
    <property type="entry name" value="Ankyrin_rpt-contain_sf"/>
</dbReference>
<dbReference type="Pfam" id="PF13637">
    <property type="entry name" value="Ank_4"/>
    <property type="match status" value="1"/>
</dbReference>
<feature type="repeat" description="ANK" evidence="3">
    <location>
        <begin position="564"/>
        <end position="585"/>
    </location>
</feature>
<evidence type="ECO:0000256" key="3">
    <source>
        <dbReference type="PROSITE-ProRule" id="PRU00023"/>
    </source>
</evidence>
<sequence length="1170" mass="129004">MDMTSLSGSASTPDDTQRPDTPSRGESSSSAAGQSPGDPLHPPQENVSFRARDIPNGWDEQRLQSFIVKDHYFSGATFQSVTLETHGESRTATVTFDRIPTQLQNLGEGGRWNMSLPGTSHLYPIPDPNYQPPICLESENAYDISKHIRTRVSKLPELSESSILDLIETKASGIYIWARLVVNLAIELHRSGATLEEIAKRVDDAPPGLDELYLSLVKEMASNESSLKLVQWICFSRRPLDLGELRWAMAVEPDGSQQSIQGCKISNNYISDDNALESRVTALSFGLAEIVPSIDAHTVQFIHQSVQDFFIEKGLSALDEGSPSTDVAIGMAHFKLSRICIRYMMLEEVCQNMDSAFKGPNNQESIREEGFNDHEIIERRFHDEHDSFGRLFTALEAIALRFPLFRYAVACWISHTSQSDARGIPQRDLLELFGWPSKVSIGRWANPDETGELFHLAREDEGSSLVHIASASGIEGLLKAILGYPDQSRVDSKDQRGRTPLSYAAERGHEAVVGHLLSNKHVNSDAEDFLGRTPLSYAAGQGHKAVVEHLLSNKHINPDAEDSSGRTPLSYAAGGGHQAIVKLLLATHHVSIESRDDFGQTPLFCASWSGHAAVVKLLASENGINLDAKGPSNCTPLLSAVKRGHTDVVKFLLSTNKVDPNARDQSLRTPLSIAAWHGDEAVVKLLLSEPQVDLEARTDFGETPLSVAALAGHADVVKVLLSTQKVDLNAKDLRNHTPLLLAARQGHIDVVKLLLLTGQVDLDAKAETGRTPRSYIVELAPELLAMPQPSANLAEGTSKGTLLVESVQKQRYLKSPDHPVTLHDHLGVATLLTEMRADKEGPASPGLDGDINDKSYCSDHSPLTGSTPSVGLSSEAFGAFRVEYALEGGSPDSISNRVRSWVEDYFDTEIDWWPLPQVQKRLRSDQARLHWNYCGRGMSLVLDPEEAKHLRSNPPTHGSGTAPAPAQSPPPIPVTHSTSPRTNSSVVQPCRSLRTSKDRQAPPIIHQKESYFCVDRTWTAISQTALAKIIWEDDLSNDTDERLHREIKAAIDAQSSWLQRFLSWRSFTQMHFCKFYRTPEPYSHFETEEFSTKDLREFSDNYEATLPQATDFGLQMRMTAKMILLGIYDPIVGIPATRESSQTAAQVLAPRIPKLKAPPLATFAIAREIS</sequence>
<feature type="repeat" description="ANK" evidence="3">
    <location>
        <begin position="496"/>
        <end position="529"/>
    </location>
</feature>
<proteinExistence type="predicted"/>
<dbReference type="Pfam" id="PF12796">
    <property type="entry name" value="Ank_2"/>
    <property type="match status" value="2"/>
</dbReference>
<feature type="compositionally biased region" description="Polar residues" evidence="4">
    <location>
        <begin position="975"/>
        <end position="987"/>
    </location>
</feature>
<dbReference type="InterPro" id="IPR002110">
    <property type="entry name" value="Ankyrin_rpt"/>
</dbReference>
<feature type="compositionally biased region" description="Polar residues" evidence="4">
    <location>
        <begin position="1"/>
        <end position="14"/>
    </location>
</feature>
<feature type="region of interest" description="Disordered" evidence="4">
    <location>
        <begin position="1"/>
        <end position="48"/>
    </location>
</feature>
<dbReference type="PANTHER" id="PTHR24166:SF48">
    <property type="entry name" value="PROTEIN VAPYRIN"/>
    <property type="match status" value="1"/>
</dbReference>
<reference evidence="5 6" key="1">
    <citation type="submission" date="2019-06" db="EMBL/GenBank/DDBJ databases">
        <title>Draft genome sequence of the filamentous fungus Phialemoniopsis curvata isolated from diesel fuel.</title>
        <authorList>
            <person name="Varaljay V.A."/>
            <person name="Lyon W.J."/>
            <person name="Crouch A.L."/>
            <person name="Drake C.E."/>
            <person name="Hollomon J.M."/>
            <person name="Nadeau L.J."/>
            <person name="Nunn H.S."/>
            <person name="Stevenson B.S."/>
            <person name="Bojanowski C.L."/>
            <person name="Crookes-Goodson W.J."/>
        </authorList>
    </citation>
    <scope>NUCLEOTIDE SEQUENCE [LARGE SCALE GENOMIC DNA]</scope>
    <source>
        <strain evidence="5 6">D216</strain>
    </source>
</reference>
<dbReference type="Proteomes" id="UP000319257">
    <property type="component" value="Unassembled WGS sequence"/>
</dbReference>
<feature type="region of interest" description="Disordered" evidence="4">
    <location>
        <begin position="947"/>
        <end position="990"/>
    </location>
</feature>
<dbReference type="SMART" id="SM00248">
    <property type="entry name" value="ANK"/>
    <property type="match status" value="9"/>
</dbReference>
<keyword evidence="1" id="KW-0677">Repeat</keyword>
<dbReference type="Pfam" id="PF00023">
    <property type="entry name" value="Ank"/>
    <property type="match status" value="1"/>
</dbReference>
<dbReference type="InterPro" id="IPR050889">
    <property type="entry name" value="Dendritic_Spine_Reg/Scaffold"/>
</dbReference>
<evidence type="ECO:0000313" key="5">
    <source>
        <dbReference type="EMBL" id="TPX08065.1"/>
    </source>
</evidence>
<evidence type="ECO:0000313" key="6">
    <source>
        <dbReference type="Proteomes" id="UP000319257"/>
    </source>
</evidence>
<dbReference type="EMBL" id="SKBQ01000081">
    <property type="protein sequence ID" value="TPX08065.1"/>
    <property type="molecule type" value="Genomic_DNA"/>
</dbReference>
<accession>A0A507AF41</accession>
<evidence type="ECO:0000256" key="2">
    <source>
        <dbReference type="ARBA" id="ARBA00023043"/>
    </source>
</evidence>
<feature type="repeat" description="ANK" evidence="3">
    <location>
        <begin position="700"/>
        <end position="722"/>
    </location>
</feature>
<feature type="compositionally biased region" description="Polar residues" evidence="4">
    <location>
        <begin position="24"/>
        <end position="33"/>
    </location>
</feature>
<dbReference type="SUPFAM" id="SSF48403">
    <property type="entry name" value="Ankyrin repeat"/>
    <property type="match status" value="1"/>
</dbReference>
<name>A0A507AF41_9PEZI</name>
<dbReference type="RefSeq" id="XP_030989776.1">
    <property type="nucleotide sequence ID" value="XM_031132864.1"/>
</dbReference>
<protein>
    <submittedName>
        <fullName evidence="5">Uncharacterized protein</fullName>
    </submittedName>
</protein>
<feature type="repeat" description="ANK" evidence="3">
    <location>
        <begin position="734"/>
        <end position="758"/>
    </location>
</feature>
<keyword evidence="2 3" id="KW-0040">ANK repeat</keyword>
<dbReference type="PROSITE" id="PS50088">
    <property type="entry name" value="ANK_REPEAT"/>
    <property type="match status" value="4"/>
</dbReference>
<dbReference type="PROSITE" id="PS50297">
    <property type="entry name" value="ANK_REP_REGION"/>
    <property type="match status" value="3"/>
</dbReference>
<dbReference type="STRING" id="1093900.A0A507AF41"/>
<dbReference type="AlphaFoldDB" id="A0A507AF41"/>
<dbReference type="InParanoid" id="A0A507AF41"/>
<dbReference type="Gene3D" id="1.25.40.20">
    <property type="entry name" value="Ankyrin repeat-containing domain"/>
    <property type="match status" value="3"/>
</dbReference>
<evidence type="ECO:0000256" key="4">
    <source>
        <dbReference type="SAM" id="MobiDB-lite"/>
    </source>
</evidence>
<keyword evidence="6" id="KW-1185">Reference proteome</keyword>
<gene>
    <name evidence="5" type="ORF">E0L32_010265</name>
</gene>
<dbReference type="GeneID" id="41977712"/>
<evidence type="ECO:0000256" key="1">
    <source>
        <dbReference type="ARBA" id="ARBA00022737"/>
    </source>
</evidence>
<dbReference type="PANTHER" id="PTHR24166">
    <property type="entry name" value="ROLLING PEBBLES, ISOFORM B"/>
    <property type="match status" value="1"/>
</dbReference>